<protein>
    <recommendedName>
        <fullName evidence="1">Amidohydrolase 3 domain-containing protein</fullName>
    </recommendedName>
</protein>
<feature type="domain" description="Amidohydrolase 3" evidence="1">
    <location>
        <begin position="52"/>
        <end position="548"/>
    </location>
</feature>
<dbReference type="CDD" id="cd01300">
    <property type="entry name" value="YtcJ_like"/>
    <property type="match status" value="1"/>
</dbReference>
<evidence type="ECO:0000259" key="1">
    <source>
        <dbReference type="Pfam" id="PF07969"/>
    </source>
</evidence>
<proteinExistence type="predicted"/>
<dbReference type="InterPro" id="IPR011059">
    <property type="entry name" value="Metal-dep_hydrolase_composite"/>
</dbReference>
<evidence type="ECO:0000313" key="3">
    <source>
        <dbReference type="Proteomes" id="UP000537260"/>
    </source>
</evidence>
<dbReference type="SUPFAM" id="SSF51338">
    <property type="entry name" value="Composite domain of metallo-dependent hydrolases"/>
    <property type="match status" value="1"/>
</dbReference>
<dbReference type="AlphaFoldDB" id="A0A7Z0EEL6"/>
<gene>
    <name evidence="2" type="ORF">HNR05_001874</name>
</gene>
<sequence>MAHSADVIYTGGWVFSALASAPIQKAVVVVDDRIAAVIAETDVESWTGDGTQLVDLGGGLLAPGFQDAHIHPIGGGVEGLQCNLTEARDGDEALELIAAYAAANPDLPWIQGAGWSMDHFPGGTPTRQMLDAIVSDRPVLLSNRDHHGAWANTLAFTLAGVDRTTPDPVDGRLERESDGTPAGTVHEGAIGLFEHVAPGTSNELAYAGLLRAQAELFALGVTGWQDAMVGTALGMSDSFEIYRRALAEGTLIAHVVGAQWWDRSAGIEQVEQMIARRDQVATEQPDLFSLGTVKIMVDGVAENQTAAMNAPYRDNHGHPTDNSGLSFIDPERLKEYVTALDAAGFQVHFHALGDRAVREALDAIEAARAANGPRGNRHHLAHLQVVDSADAARFAGLDAIANMQSLWASHEAQLDTLALPFLPDGAEEHHYPFGELLDQGARLAAGSDWPVSTANPIEAIHVAVNRVTPGENSEPLGAPRQKLDLATAMTAYTAGSAYVNHREHDTGAIAPGYLANLVVLNPNPFELDPTDIYTSTVTSTWVRGTQVYGVPVTA</sequence>
<dbReference type="InterPro" id="IPR032466">
    <property type="entry name" value="Metal_Hydrolase"/>
</dbReference>
<dbReference type="Pfam" id="PF07969">
    <property type="entry name" value="Amidohydro_3"/>
    <property type="match status" value="1"/>
</dbReference>
<dbReference type="RefSeq" id="WP_179578745.1">
    <property type="nucleotide sequence ID" value="NZ_JACCFM010000001.1"/>
</dbReference>
<comment type="caution">
    <text evidence="2">The sequence shown here is derived from an EMBL/GenBank/DDBJ whole genome shotgun (WGS) entry which is preliminary data.</text>
</comment>
<dbReference type="Gene3D" id="3.10.310.70">
    <property type="match status" value="1"/>
</dbReference>
<dbReference type="GO" id="GO:0016810">
    <property type="term" value="F:hydrolase activity, acting on carbon-nitrogen (but not peptide) bonds"/>
    <property type="evidence" value="ECO:0007669"/>
    <property type="project" value="InterPro"/>
</dbReference>
<dbReference type="EMBL" id="JACCFM010000001">
    <property type="protein sequence ID" value="NYJ20083.1"/>
    <property type="molecule type" value="Genomic_DNA"/>
</dbReference>
<dbReference type="PANTHER" id="PTHR22642">
    <property type="entry name" value="IMIDAZOLONEPROPIONASE"/>
    <property type="match status" value="1"/>
</dbReference>
<dbReference type="Gene3D" id="2.30.40.10">
    <property type="entry name" value="Urease, subunit C, domain 1"/>
    <property type="match status" value="1"/>
</dbReference>
<dbReference type="PANTHER" id="PTHR22642:SF2">
    <property type="entry name" value="PROTEIN LONG AFTER FAR-RED 3"/>
    <property type="match status" value="1"/>
</dbReference>
<name>A0A7Z0EEL6_9MICO</name>
<dbReference type="SUPFAM" id="SSF51556">
    <property type="entry name" value="Metallo-dependent hydrolases"/>
    <property type="match status" value="1"/>
</dbReference>
<dbReference type="Proteomes" id="UP000537260">
    <property type="component" value="Unassembled WGS sequence"/>
</dbReference>
<dbReference type="InterPro" id="IPR033932">
    <property type="entry name" value="YtcJ-like"/>
</dbReference>
<evidence type="ECO:0000313" key="2">
    <source>
        <dbReference type="EMBL" id="NYJ20083.1"/>
    </source>
</evidence>
<reference evidence="2 3" key="1">
    <citation type="submission" date="2020-07" db="EMBL/GenBank/DDBJ databases">
        <title>Sequencing the genomes of 1000 actinobacteria strains.</title>
        <authorList>
            <person name="Klenk H.-P."/>
        </authorList>
    </citation>
    <scope>NUCLEOTIDE SEQUENCE [LARGE SCALE GENOMIC DNA]</scope>
    <source>
        <strain evidence="2 3">LI1</strain>
    </source>
</reference>
<dbReference type="InterPro" id="IPR013108">
    <property type="entry name" value="Amidohydro_3"/>
</dbReference>
<dbReference type="Gene3D" id="3.20.20.140">
    <property type="entry name" value="Metal-dependent hydrolases"/>
    <property type="match status" value="1"/>
</dbReference>
<organism evidence="2 3">
    <name type="scientific">Glaciibacter psychrotolerans</name>
    <dbReference type="NCBI Taxonomy" id="670054"/>
    <lineage>
        <taxon>Bacteria</taxon>
        <taxon>Bacillati</taxon>
        <taxon>Actinomycetota</taxon>
        <taxon>Actinomycetes</taxon>
        <taxon>Micrococcales</taxon>
        <taxon>Microbacteriaceae</taxon>
        <taxon>Glaciibacter</taxon>
    </lineage>
</organism>
<keyword evidence="3" id="KW-1185">Reference proteome</keyword>
<accession>A0A7Z0EEL6</accession>